<proteinExistence type="predicted"/>
<protein>
    <submittedName>
        <fullName evidence="1">Uncharacterized protein</fullName>
    </submittedName>
</protein>
<name>A0AAV4NPX1_CAEEX</name>
<organism evidence="1 2">
    <name type="scientific">Caerostris extrusa</name>
    <name type="common">Bark spider</name>
    <name type="synonym">Caerostris bankana</name>
    <dbReference type="NCBI Taxonomy" id="172846"/>
    <lineage>
        <taxon>Eukaryota</taxon>
        <taxon>Metazoa</taxon>
        <taxon>Ecdysozoa</taxon>
        <taxon>Arthropoda</taxon>
        <taxon>Chelicerata</taxon>
        <taxon>Arachnida</taxon>
        <taxon>Araneae</taxon>
        <taxon>Araneomorphae</taxon>
        <taxon>Entelegynae</taxon>
        <taxon>Araneoidea</taxon>
        <taxon>Araneidae</taxon>
        <taxon>Caerostris</taxon>
    </lineage>
</organism>
<keyword evidence="2" id="KW-1185">Reference proteome</keyword>
<evidence type="ECO:0000313" key="2">
    <source>
        <dbReference type="Proteomes" id="UP001054945"/>
    </source>
</evidence>
<sequence length="107" mass="12269">MTTAPHHVWGRSDLIIVHSSYRGLLIVSTACTRSMKPRFKELGRHKRIRFHIPLHVLSHGDHESGECLPRRLLSLIGKSAIPPRAECICFLKVGIFLLEFWSKLRGF</sequence>
<reference evidence="1 2" key="1">
    <citation type="submission" date="2021-06" db="EMBL/GenBank/DDBJ databases">
        <title>Caerostris extrusa draft genome.</title>
        <authorList>
            <person name="Kono N."/>
            <person name="Arakawa K."/>
        </authorList>
    </citation>
    <scope>NUCLEOTIDE SEQUENCE [LARGE SCALE GENOMIC DNA]</scope>
</reference>
<comment type="caution">
    <text evidence="1">The sequence shown here is derived from an EMBL/GenBank/DDBJ whole genome shotgun (WGS) entry which is preliminary data.</text>
</comment>
<dbReference type="Proteomes" id="UP001054945">
    <property type="component" value="Unassembled WGS sequence"/>
</dbReference>
<dbReference type="AlphaFoldDB" id="A0AAV4NPX1"/>
<accession>A0AAV4NPX1</accession>
<dbReference type="EMBL" id="BPLR01003559">
    <property type="protein sequence ID" value="GIX85956.1"/>
    <property type="molecule type" value="Genomic_DNA"/>
</dbReference>
<gene>
    <name evidence="1" type="ORF">CEXT_335301</name>
</gene>
<evidence type="ECO:0000313" key="1">
    <source>
        <dbReference type="EMBL" id="GIX85956.1"/>
    </source>
</evidence>